<name>A0A5J5A524_9ASTE</name>
<dbReference type="PROSITE" id="PS51419">
    <property type="entry name" value="RAB"/>
    <property type="match status" value="1"/>
</dbReference>
<reference evidence="1 2" key="1">
    <citation type="submission" date="2019-09" db="EMBL/GenBank/DDBJ databases">
        <title>A chromosome-level genome assembly of the Chinese tupelo Nyssa sinensis.</title>
        <authorList>
            <person name="Yang X."/>
            <person name="Kang M."/>
            <person name="Yang Y."/>
            <person name="Xiong H."/>
            <person name="Wang M."/>
            <person name="Zhang Z."/>
            <person name="Wang Z."/>
            <person name="Wu H."/>
            <person name="Ma T."/>
            <person name="Liu J."/>
            <person name="Xi Z."/>
        </authorList>
    </citation>
    <scope>NUCLEOTIDE SEQUENCE [LARGE SCALE GENOMIC DNA]</scope>
    <source>
        <strain evidence="1">J267</strain>
        <tissue evidence="1">Leaf</tissue>
    </source>
</reference>
<dbReference type="Pfam" id="PF00071">
    <property type="entry name" value="Ras"/>
    <property type="match status" value="1"/>
</dbReference>
<dbReference type="SMART" id="SM00175">
    <property type="entry name" value="RAB"/>
    <property type="match status" value="1"/>
</dbReference>
<organism evidence="1 2">
    <name type="scientific">Nyssa sinensis</name>
    <dbReference type="NCBI Taxonomy" id="561372"/>
    <lineage>
        <taxon>Eukaryota</taxon>
        <taxon>Viridiplantae</taxon>
        <taxon>Streptophyta</taxon>
        <taxon>Embryophyta</taxon>
        <taxon>Tracheophyta</taxon>
        <taxon>Spermatophyta</taxon>
        <taxon>Magnoliopsida</taxon>
        <taxon>eudicotyledons</taxon>
        <taxon>Gunneridae</taxon>
        <taxon>Pentapetalae</taxon>
        <taxon>asterids</taxon>
        <taxon>Cornales</taxon>
        <taxon>Nyssaceae</taxon>
        <taxon>Nyssa</taxon>
    </lineage>
</organism>
<accession>A0A5J5A524</accession>
<dbReference type="Gene3D" id="3.40.50.300">
    <property type="entry name" value="P-loop containing nucleotide triphosphate hydrolases"/>
    <property type="match status" value="1"/>
</dbReference>
<dbReference type="Proteomes" id="UP000325577">
    <property type="component" value="Linkage Group LG3"/>
</dbReference>
<dbReference type="AlphaFoldDB" id="A0A5J5A524"/>
<gene>
    <name evidence="1" type="ORF">F0562_007334</name>
</gene>
<dbReference type="PANTHER" id="PTHR47979">
    <property type="entry name" value="DRAB11-RELATED"/>
    <property type="match status" value="1"/>
</dbReference>
<dbReference type="InterPro" id="IPR001806">
    <property type="entry name" value="Small_GTPase"/>
</dbReference>
<proteinExistence type="predicted"/>
<dbReference type="SUPFAM" id="SSF52540">
    <property type="entry name" value="P-loop containing nucleoside triphosphate hydrolases"/>
    <property type="match status" value="1"/>
</dbReference>
<evidence type="ECO:0000313" key="2">
    <source>
        <dbReference type="Proteomes" id="UP000325577"/>
    </source>
</evidence>
<evidence type="ECO:0000313" key="1">
    <source>
        <dbReference type="EMBL" id="KAA8525479.1"/>
    </source>
</evidence>
<protein>
    <submittedName>
        <fullName evidence="1">Uncharacterized protein</fullName>
    </submittedName>
</protein>
<dbReference type="GO" id="GO:0005525">
    <property type="term" value="F:GTP binding"/>
    <property type="evidence" value="ECO:0007669"/>
    <property type="project" value="InterPro"/>
</dbReference>
<dbReference type="GO" id="GO:0003924">
    <property type="term" value="F:GTPase activity"/>
    <property type="evidence" value="ECO:0007669"/>
    <property type="project" value="InterPro"/>
</dbReference>
<dbReference type="InterPro" id="IPR027417">
    <property type="entry name" value="P-loop_NTPase"/>
</dbReference>
<keyword evidence="2" id="KW-1185">Reference proteome</keyword>
<sequence length="247" mass="28030">MCVTVKGGSSDRRTVHPQPEQSFCFVIVQRSPLFFQPQAEAPSRVRDCVVPLGLKKNREGNVYRYMCVCVSLEQESSSNGKLDGFGDLKWQTVVNPENTFFSVKRFIRRKIWVVLWSVSVVVLKMEEHAVVSNKGFRFEVVRIDLGTMNLEVVLIGDSGVGKLNLLSRFTKNEFNLESKSTTGVEFAAQSICVDDKIVKAQIWGHRWPRKKGVVLKDNVRIGNFMCLADFTSWRIAIDKCSSELWSS</sequence>
<dbReference type="PRINTS" id="PR00449">
    <property type="entry name" value="RASTRNSFRMNG"/>
</dbReference>
<dbReference type="InterPro" id="IPR050209">
    <property type="entry name" value="Rab_GTPases_membrane_traffic"/>
</dbReference>
<dbReference type="EMBL" id="CM018046">
    <property type="protein sequence ID" value="KAA8525479.1"/>
    <property type="molecule type" value="Genomic_DNA"/>
</dbReference>